<proteinExistence type="predicted"/>
<gene>
    <name evidence="1" type="ORF">GCM10008018_61000</name>
</gene>
<dbReference type="EMBL" id="BMHE01000051">
    <property type="protein sequence ID" value="GGA06967.1"/>
    <property type="molecule type" value="Genomic_DNA"/>
</dbReference>
<evidence type="ECO:0000313" key="1">
    <source>
        <dbReference type="EMBL" id="GGA06967.1"/>
    </source>
</evidence>
<sequence>MINAYPPITAISSYQTHKDYYRVSAVRATSGGKSTTIRESLNMPFEGLPYKQFAQKAAKGVAGFVQSAQVVKQSAQSLMNARLSAAAFPATSNLADADSEAILEPIRQFVDTYNEFQNSLKSSPEYLNRSLLNGFEQAAKPYSLQEIGITKLDDGTLQLAEDELHNQLISPSGSLRRSLGSMTSFAASLANSLGQLQQLPSESLFQLSSSPLKPYGQYRAQLQAYLPVPMSGLLLDAQM</sequence>
<organism evidence="1 2">
    <name type="scientific">Paenibacillus marchantiophytorum</name>
    <dbReference type="NCBI Taxonomy" id="1619310"/>
    <lineage>
        <taxon>Bacteria</taxon>
        <taxon>Bacillati</taxon>
        <taxon>Bacillota</taxon>
        <taxon>Bacilli</taxon>
        <taxon>Bacillales</taxon>
        <taxon>Paenibacillaceae</taxon>
        <taxon>Paenibacillus</taxon>
    </lineage>
</organism>
<evidence type="ECO:0000313" key="2">
    <source>
        <dbReference type="Proteomes" id="UP000615455"/>
    </source>
</evidence>
<name>A0ABQ1FEC3_9BACL</name>
<protein>
    <submittedName>
        <fullName evidence="1">Uncharacterized protein</fullName>
    </submittedName>
</protein>
<accession>A0ABQ1FEC3</accession>
<comment type="caution">
    <text evidence="1">The sequence shown here is derived from an EMBL/GenBank/DDBJ whole genome shotgun (WGS) entry which is preliminary data.</text>
</comment>
<keyword evidence="2" id="KW-1185">Reference proteome</keyword>
<dbReference type="RefSeq" id="WP_189019033.1">
    <property type="nucleotide sequence ID" value="NZ_BMHE01000051.1"/>
</dbReference>
<reference evidence="2" key="1">
    <citation type="journal article" date="2019" name="Int. J. Syst. Evol. Microbiol.">
        <title>The Global Catalogue of Microorganisms (GCM) 10K type strain sequencing project: providing services to taxonomists for standard genome sequencing and annotation.</title>
        <authorList>
            <consortium name="The Broad Institute Genomics Platform"/>
            <consortium name="The Broad Institute Genome Sequencing Center for Infectious Disease"/>
            <person name="Wu L."/>
            <person name="Ma J."/>
        </authorList>
    </citation>
    <scope>NUCLEOTIDE SEQUENCE [LARGE SCALE GENOMIC DNA]</scope>
    <source>
        <strain evidence="2">CGMCC 1.15043</strain>
    </source>
</reference>
<dbReference type="Proteomes" id="UP000615455">
    <property type="component" value="Unassembled WGS sequence"/>
</dbReference>